<sequence>MKRLLSILFALILVFTTAGTSFAATEKSQVIHIVVNDKEIAFDSSPIIIAGRTFVEYKKLFEQLGYKTNYVPGAKKVTAQSSDHLIEWIVGSDVALLDGKEIALNGQLAVVKGKTLVGVRLIAELSGLDVKWNPVTRTVVIADKAPTPEQQAAVYRILNQLSLTEAASDVEGFLALFSLDSPLKELLEPEIRKQMQKVKTKTEIVYKKIVSYSSSEVVLVTQENTAKVSGGYYADNVTEVKYTLHPDANGEWKIYLVEPLSITYNNVPALFEQAITVPNDVTQGIEKVLNAQIKATKDEDLTAYLATMIFTDDQLKDEVAQQLKELFEATDSTSIVEKWVVVDYDTDHATALISLASEVKVQGVTVKTHVVITNDLVKKDGKWLFIPLTTILSSEQI</sequence>
<dbReference type="Pfam" id="PF07833">
    <property type="entry name" value="Cu_amine_oxidN1"/>
    <property type="match status" value="1"/>
</dbReference>
<dbReference type="SUPFAM" id="SSF55383">
    <property type="entry name" value="Copper amine oxidase, domain N"/>
    <property type="match status" value="2"/>
</dbReference>
<dbReference type="InterPro" id="IPR012854">
    <property type="entry name" value="Cu_amine_oxidase-like_N"/>
</dbReference>
<keyword evidence="4" id="KW-1185">Reference proteome</keyword>
<keyword evidence="1" id="KW-0732">Signal</keyword>
<dbReference type="Proteomes" id="UP001178662">
    <property type="component" value="Chromosome"/>
</dbReference>
<proteinExistence type="predicted"/>
<evidence type="ECO:0000256" key="1">
    <source>
        <dbReference type="SAM" id="SignalP"/>
    </source>
</evidence>
<dbReference type="EMBL" id="CP119317">
    <property type="protein sequence ID" value="WEK54491.1"/>
    <property type="molecule type" value="Genomic_DNA"/>
</dbReference>
<protein>
    <submittedName>
        <fullName evidence="3">Copper amine oxidase N-terminal domain-containing protein</fullName>
    </submittedName>
</protein>
<name>A0AA95EX25_9BACL</name>
<dbReference type="Gene3D" id="3.30.457.10">
    <property type="entry name" value="Copper amine oxidase-like, N-terminal domain"/>
    <property type="match status" value="1"/>
</dbReference>
<dbReference type="SUPFAM" id="SSF54427">
    <property type="entry name" value="NTF2-like"/>
    <property type="match status" value="1"/>
</dbReference>
<feature type="chain" id="PRO_5041660352" evidence="1">
    <location>
        <begin position="24"/>
        <end position="397"/>
    </location>
</feature>
<evidence type="ECO:0000313" key="3">
    <source>
        <dbReference type="EMBL" id="WEK54491.1"/>
    </source>
</evidence>
<dbReference type="AlphaFoldDB" id="A0AA95EX25"/>
<feature type="signal peptide" evidence="1">
    <location>
        <begin position="1"/>
        <end position="23"/>
    </location>
</feature>
<reference evidence="3" key="1">
    <citation type="submission" date="2023-03" db="EMBL/GenBank/DDBJ databases">
        <title>Andean soil-derived lignocellulolytic bacterial consortium as a source of novel taxa and putative plastic-active enzymes.</title>
        <authorList>
            <person name="Diaz-Garcia L."/>
            <person name="Chuvochina M."/>
            <person name="Feuerriegel G."/>
            <person name="Bunk B."/>
            <person name="Sproer C."/>
            <person name="Streit W.R."/>
            <person name="Rodriguez L.M."/>
            <person name="Overmann J."/>
            <person name="Jimenez D.J."/>
        </authorList>
    </citation>
    <scope>NUCLEOTIDE SEQUENCE</scope>
    <source>
        <strain evidence="3">MAG 2441</strain>
    </source>
</reference>
<gene>
    <name evidence="3" type="ORF">P0Y55_18475</name>
</gene>
<feature type="domain" description="Copper amine oxidase-like N-terminal" evidence="2">
    <location>
        <begin position="34"/>
        <end position="141"/>
    </location>
</feature>
<evidence type="ECO:0000259" key="2">
    <source>
        <dbReference type="Pfam" id="PF07833"/>
    </source>
</evidence>
<dbReference type="InterPro" id="IPR032710">
    <property type="entry name" value="NTF2-like_dom_sf"/>
</dbReference>
<dbReference type="InterPro" id="IPR036582">
    <property type="entry name" value="Mao_N_sf"/>
</dbReference>
<accession>A0AA95EX25</accession>
<organism evidence="3 4">
    <name type="scientific">Candidatus Cohnella colombiensis</name>
    <dbReference type="NCBI Taxonomy" id="3121368"/>
    <lineage>
        <taxon>Bacteria</taxon>
        <taxon>Bacillati</taxon>
        <taxon>Bacillota</taxon>
        <taxon>Bacilli</taxon>
        <taxon>Bacillales</taxon>
        <taxon>Paenibacillaceae</taxon>
        <taxon>Cohnella</taxon>
    </lineage>
</organism>
<evidence type="ECO:0000313" key="4">
    <source>
        <dbReference type="Proteomes" id="UP001178662"/>
    </source>
</evidence>